<evidence type="ECO:0000313" key="4">
    <source>
        <dbReference type="EMBL" id="KJB28626.1"/>
    </source>
</evidence>
<dbReference type="PANTHER" id="PTHR13068">
    <property type="entry name" value="CGI-12 PROTEIN-RELATED"/>
    <property type="match status" value="1"/>
</dbReference>
<dbReference type="Pfam" id="PF02536">
    <property type="entry name" value="mTERF"/>
    <property type="match status" value="1"/>
</dbReference>
<dbReference type="InterPro" id="IPR003690">
    <property type="entry name" value="MTERF"/>
</dbReference>
<dbReference type="GO" id="GO:0003676">
    <property type="term" value="F:nucleic acid binding"/>
    <property type="evidence" value="ECO:0007669"/>
    <property type="project" value="InterPro"/>
</dbReference>
<gene>
    <name evidence="4" type="ORF">B456_005G059000</name>
</gene>
<dbReference type="STRING" id="29730.A0A0D2RG94"/>
<protein>
    <submittedName>
        <fullName evidence="4">Uncharacterized protein</fullName>
    </submittedName>
</protein>
<sequence length="417" mass="47934">MFNPYSKNIIDFFKLLYNVTNNPLSNNPSLFFTIRSFSNASLDQSRSFTVSYLTNNLGFSPESALKASKCVRFKTPQNADTVIAFLEKYGFSDTQIRKIIEVRPHLLRSDLEKTILPKIHFFQSKGGANPDISKLLLHNPRLFSHSLKKLIIPCFNQLSSFLQSDSKAIIALRRNPFLIPCNFDVYMLPNVKTLLDNGVPESNITTMFNYHPRAFVMSPDQFKEIVKDVKEMGFNPLLLKFLHAVILFRKVSKSAMEGKFDVYKKWGWSDEEIWEAFRKFPGVLEPSKEKITAIMDFLVNEMGFESLIIANHPSIVSRSLEKLIVPRALFARELLSKGLIKDLRFTVVFGTSEKLLSKGLIKDLKFSVVFGTSEKLFVQRFVNQYKDKAPELLKLYEEKLKFAVRGKYKSNRASCRT</sequence>
<dbReference type="EMBL" id="CM001744">
    <property type="protein sequence ID" value="KJB28626.1"/>
    <property type="molecule type" value="Genomic_DNA"/>
</dbReference>
<dbReference type="GO" id="GO:0006353">
    <property type="term" value="P:DNA-templated transcription termination"/>
    <property type="evidence" value="ECO:0007669"/>
    <property type="project" value="UniProtKB-KW"/>
</dbReference>
<dbReference type="OMA" id="YHPRAFV"/>
<keyword evidence="2" id="KW-0804">Transcription</keyword>
<dbReference type="Proteomes" id="UP000032304">
    <property type="component" value="Chromosome 5"/>
</dbReference>
<dbReference type="Gene3D" id="1.25.70.10">
    <property type="entry name" value="Transcription termination factor 3, mitochondrial"/>
    <property type="match status" value="1"/>
</dbReference>
<proteinExistence type="inferred from homology"/>
<evidence type="ECO:0000313" key="5">
    <source>
        <dbReference type="Proteomes" id="UP000032304"/>
    </source>
</evidence>
<dbReference type="FunFam" id="1.25.70.10:FF:000001">
    <property type="entry name" value="Mitochondrial transcription termination factor-like"/>
    <property type="match status" value="1"/>
</dbReference>
<dbReference type="InterPro" id="IPR038538">
    <property type="entry name" value="MTERF_sf"/>
</dbReference>
<dbReference type="SMART" id="SM00733">
    <property type="entry name" value="Mterf"/>
    <property type="match status" value="5"/>
</dbReference>
<keyword evidence="3" id="KW-0809">Transit peptide</keyword>
<dbReference type="Gramene" id="KJB28626">
    <property type="protein sequence ID" value="KJB28626"/>
    <property type="gene ID" value="B456_005G059000"/>
</dbReference>
<reference evidence="4 5" key="1">
    <citation type="journal article" date="2012" name="Nature">
        <title>Repeated polyploidization of Gossypium genomes and the evolution of spinnable cotton fibres.</title>
        <authorList>
            <person name="Paterson A.H."/>
            <person name="Wendel J.F."/>
            <person name="Gundlach H."/>
            <person name="Guo H."/>
            <person name="Jenkins J."/>
            <person name="Jin D."/>
            <person name="Llewellyn D."/>
            <person name="Showmaker K.C."/>
            <person name="Shu S."/>
            <person name="Udall J."/>
            <person name="Yoo M.J."/>
            <person name="Byers R."/>
            <person name="Chen W."/>
            <person name="Doron-Faigenboim A."/>
            <person name="Duke M.V."/>
            <person name="Gong L."/>
            <person name="Grimwood J."/>
            <person name="Grover C."/>
            <person name="Grupp K."/>
            <person name="Hu G."/>
            <person name="Lee T.H."/>
            <person name="Li J."/>
            <person name="Lin L."/>
            <person name="Liu T."/>
            <person name="Marler B.S."/>
            <person name="Page J.T."/>
            <person name="Roberts A.W."/>
            <person name="Romanel E."/>
            <person name="Sanders W.S."/>
            <person name="Szadkowski E."/>
            <person name="Tan X."/>
            <person name="Tang H."/>
            <person name="Xu C."/>
            <person name="Wang J."/>
            <person name="Wang Z."/>
            <person name="Zhang D."/>
            <person name="Zhang L."/>
            <person name="Ashrafi H."/>
            <person name="Bedon F."/>
            <person name="Bowers J.E."/>
            <person name="Brubaker C.L."/>
            <person name="Chee P.W."/>
            <person name="Das S."/>
            <person name="Gingle A.R."/>
            <person name="Haigler C.H."/>
            <person name="Harker D."/>
            <person name="Hoffmann L.V."/>
            <person name="Hovav R."/>
            <person name="Jones D.C."/>
            <person name="Lemke C."/>
            <person name="Mansoor S."/>
            <person name="ur Rahman M."/>
            <person name="Rainville L.N."/>
            <person name="Rambani A."/>
            <person name="Reddy U.K."/>
            <person name="Rong J.K."/>
            <person name="Saranga Y."/>
            <person name="Scheffler B.E."/>
            <person name="Scheffler J.A."/>
            <person name="Stelly D.M."/>
            <person name="Triplett B.A."/>
            <person name="Van Deynze A."/>
            <person name="Vaslin M.F."/>
            <person name="Waghmare V.N."/>
            <person name="Walford S.A."/>
            <person name="Wright R.J."/>
            <person name="Zaki E.A."/>
            <person name="Zhang T."/>
            <person name="Dennis E.S."/>
            <person name="Mayer K.F."/>
            <person name="Peterson D.G."/>
            <person name="Rokhsar D.S."/>
            <person name="Wang X."/>
            <person name="Schmutz J."/>
        </authorList>
    </citation>
    <scope>NUCLEOTIDE SEQUENCE [LARGE SCALE GENOMIC DNA]</scope>
</reference>
<dbReference type="PANTHER" id="PTHR13068:SF166">
    <property type="entry name" value="TRANSCRIPTION TERMINATION FACTOR MTERF15, MITOCHONDRIAL-LIKE"/>
    <property type="match status" value="1"/>
</dbReference>
<dbReference type="AlphaFoldDB" id="A0A0D2RG94"/>
<evidence type="ECO:0000256" key="3">
    <source>
        <dbReference type="ARBA" id="ARBA00022946"/>
    </source>
</evidence>
<evidence type="ECO:0000256" key="1">
    <source>
        <dbReference type="ARBA" id="ARBA00007692"/>
    </source>
</evidence>
<dbReference type="eggNOG" id="KOG1267">
    <property type="taxonomic scope" value="Eukaryota"/>
</dbReference>
<keyword evidence="2" id="KW-0806">Transcription termination</keyword>
<organism evidence="4 5">
    <name type="scientific">Gossypium raimondii</name>
    <name type="common">Peruvian cotton</name>
    <name type="synonym">Gossypium klotzschianum subsp. raimondii</name>
    <dbReference type="NCBI Taxonomy" id="29730"/>
    <lineage>
        <taxon>Eukaryota</taxon>
        <taxon>Viridiplantae</taxon>
        <taxon>Streptophyta</taxon>
        <taxon>Embryophyta</taxon>
        <taxon>Tracheophyta</taxon>
        <taxon>Spermatophyta</taxon>
        <taxon>Magnoliopsida</taxon>
        <taxon>eudicotyledons</taxon>
        <taxon>Gunneridae</taxon>
        <taxon>Pentapetalae</taxon>
        <taxon>rosids</taxon>
        <taxon>malvids</taxon>
        <taxon>Malvales</taxon>
        <taxon>Malvaceae</taxon>
        <taxon>Malvoideae</taxon>
        <taxon>Gossypium</taxon>
    </lineage>
</organism>
<name>A0A0D2RG94_GOSRA</name>
<keyword evidence="5" id="KW-1185">Reference proteome</keyword>
<accession>A0A0D2RG94</accession>
<keyword evidence="2" id="KW-0805">Transcription regulation</keyword>
<comment type="similarity">
    <text evidence="1">Belongs to the mTERF family.</text>
</comment>
<evidence type="ECO:0000256" key="2">
    <source>
        <dbReference type="ARBA" id="ARBA00022472"/>
    </source>
</evidence>